<keyword evidence="3" id="KW-1185">Reference proteome</keyword>
<comment type="caution">
    <text evidence="2">The sequence shown here is derived from an EMBL/GenBank/DDBJ whole genome shotgun (WGS) entry which is preliminary data.</text>
</comment>
<evidence type="ECO:0000313" key="3">
    <source>
        <dbReference type="Proteomes" id="UP001376459"/>
    </source>
</evidence>
<evidence type="ECO:0000256" key="1">
    <source>
        <dbReference type="SAM" id="Coils"/>
    </source>
</evidence>
<name>A0ABU8UUI4_9ACTN</name>
<dbReference type="Proteomes" id="UP001376459">
    <property type="component" value="Unassembled WGS sequence"/>
</dbReference>
<sequence length="158" mass="17636">MIRIIRTATLRSLQADAAQTAEARQEVVAQAAEVENWHARYNEAHAAYERAFKDLGQAHADRFQAERDRDTARNELAQTKADTDQQMAELREDFAKIRAAAADTENGETVRAALAYHVLRDMYADAWNQGLLPKRPFDLIAALLDFKTAEQPAAAPAV</sequence>
<organism evidence="2 3">
    <name type="scientific">Streptomyces machairae</name>
    <dbReference type="NCBI Taxonomy" id="3134109"/>
    <lineage>
        <taxon>Bacteria</taxon>
        <taxon>Bacillati</taxon>
        <taxon>Actinomycetota</taxon>
        <taxon>Actinomycetes</taxon>
        <taxon>Kitasatosporales</taxon>
        <taxon>Streptomycetaceae</taxon>
        <taxon>Streptomyces</taxon>
    </lineage>
</organism>
<keyword evidence="1" id="KW-0175">Coiled coil</keyword>
<dbReference type="EMBL" id="JBBKAK010000001">
    <property type="protein sequence ID" value="MEJ8671890.1"/>
    <property type="molecule type" value="Genomic_DNA"/>
</dbReference>
<protein>
    <submittedName>
        <fullName evidence="2">Uncharacterized protein</fullName>
    </submittedName>
</protein>
<gene>
    <name evidence="2" type="ORF">WKI71_36660</name>
</gene>
<accession>A0ABU8UUI4</accession>
<feature type="coiled-coil region" evidence="1">
    <location>
        <begin position="62"/>
        <end position="100"/>
    </location>
</feature>
<proteinExistence type="predicted"/>
<evidence type="ECO:0000313" key="2">
    <source>
        <dbReference type="EMBL" id="MEJ8671890.1"/>
    </source>
</evidence>
<reference evidence="2 3" key="1">
    <citation type="submission" date="2024-03" db="EMBL/GenBank/DDBJ databases">
        <title>Novel Streptomyces species of biotechnological and ecological value are a feature of Machair soil.</title>
        <authorList>
            <person name="Prole J.R."/>
            <person name="Goodfellow M."/>
            <person name="Allenby N."/>
            <person name="Ward A.C."/>
        </authorList>
    </citation>
    <scope>NUCLEOTIDE SEQUENCE [LARGE SCALE GENOMIC DNA]</scope>
    <source>
        <strain evidence="2 3">MS1.AVA.1</strain>
    </source>
</reference>